<gene>
    <name evidence="1" type="ORF">DAEQUDRAFT_725050</name>
</gene>
<sequence length="358" mass="40689">MPLGSIWHGSLCRHEGYSARDSGVDGMEVEAAIDVLVFQLRFMEHELEPELGRRGRIVDEVHFERIEEIRSLARALPICDPLVTFDTHSAPIVNWLRPLSDGISNFMIGIIFALSRRRSLGQQLAHWVGFRRRSHESALRQKVQRVLDALGEQLQVIVNEMRSQRPYIPRDSDDVLMTERVLCHSLGLPQTIVCDILDYAEYWVRIVDQRRNVKIRGVQPAPLSSSLSGVSATIPESVKSYSPVRRIIFTIEAGEIVTDSQESENSPCIWFKAMIGSDSRPSCFQPIMRNTLAWEPYKVHLIQWDSSRIDGPSADIGLQSWMDGVQPGSKLSLHAGAEYPKRFNRLCAMRMEIYCTCI</sequence>
<keyword evidence="2" id="KW-1185">Reference proteome</keyword>
<reference evidence="1 2" key="1">
    <citation type="journal article" date="2016" name="Mol. Biol. Evol.">
        <title>Comparative Genomics of Early-Diverging Mushroom-Forming Fungi Provides Insights into the Origins of Lignocellulose Decay Capabilities.</title>
        <authorList>
            <person name="Nagy L.G."/>
            <person name="Riley R."/>
            <person name="Tritt A."/>
            <person name="Adam C."/>
            <person name="Daum C."/>
            <person name="Floudas D."/>
            <person name="Sun H."/>
            <person name="Yadav J.S."/>
            <person name="Pangilinan J."/>
            <person name="Larsson K.H."/>
            <person name="Matsuura K."/>
            <person name="Barry K."/>
            <person name="Labutti K."/>
            <person name="Kuo R."/>
            <person name="Ohm R.A."/>
            <person name="Bhattacharya S.S."/>
            <person name="Shirouzu T."/>
            <person name="Yoshinaga Y."/>
            <person name="Martin F.M."/>
            <person name="Grigoriev I.V."/>
            <person name="Hibbett D.S."/>
        </authorList>
    </citation>
    <scope>NUCLEOTIDE SEQUENCE [LARGE SCALE GENOMIC DNA]</scope>
    <source>
        <strain evidence="1 2">L-15889</strain>
    </source>
</reference>
<accession>A0A165RKS9</accession>
<dbReference type="Proteomes" id="UP000076727">
    <property type="component" value="Unassembled WGS sequence"/>
</dbReference>
<protein>
    <submittedName>
        <fullName evidence="1">Uncharacterized protein</fullName>
    </submittedName>
</protein>
<evidence type="ECO:0000313" key="2">
    <source>
        <dbReference type="Proteomes" id="UP000076727"/>
    </source>
</evidence>
<organism evidence="1 2">
    <name type="scientific">Daedalea quercina L-15889</name>
    <dbReference type="NCBI Taxonomy" id="1314783"/>
    <lineage>
        <taxon>Eukaryota</taxon>
        <taxon>Fungi</taxon>
        <taxon>Dikarya</taxon>
        <taxon>Basidiomycota</taxon>
        <taxon>Agaricomycotina</taxon>
        <taxon>Agaricomycetes</taxon>
        <taxon>Polyporales</taxon>
        <taxon>Fomitopsis</taxon>
    </lineage>
</organism>
<dbReference type="EMBL" id="KV429049">
    <property type="protein sequence ID" value="KZT70884.1"/>
    <property type="molecule type" value="Genomic_DNA"/>
</dbReference>
<dbReference type="OrthoDB" id="2802052at2759"/>
<proteinExistence type="predicted"/>
<name>A0A165RKS9_9APHY</name>
<dbReference type="AlphaFoldDB" id="A0A165RKS9"/>
<evidence type="ECO:0000313" key="1">
    <source>
        <dbReference type="EMBL" id="KZT70884.1"/>
    </source>
</evidence>